<reference evidence="1 2" key="1">
    <citation type="submission" date="2024-09" db="EMBL/GenBank/DDBJ databases">
        <authorList>
            <person name="Sun Q."/>
            <person name="Mori K."/>
        </authorList>
    </citation>
    <scope>NUCLEOTIDE SEQUENCE [LARGE SCALE GENOMIC DNA]</scope>
    <source>
        <strain evidence="1 2">TBRC 4938</strain>
    </source>
</reference>
<dbReference type="Pfam" id="PF20553">
    <property type="entry name" value="Methyltransf_35"/>
    <property type="match status" value="1"/>
</dbReference>
<evidence type="ECO:0000313" key="1">
    <source>
        <dbReference type="EMBL" id="MFB9949971.1"/>
    </source>
</evidence>
<dbReference type="InterPro" id="IPR046788">
    <property type="entry name" value="Methyltransf_35"/>
</dbReference>
<dbReference type="EMBL" id="JBHMAA010000015">
    <property type="protein sequence ID" value="MFB9949971.1"/>
    <property type="molecule type" value="Genomic_DNA"/>
</dbReference>
<name>A0ABV6AH69_9HYPH</name>
<dbReference type="Proteomes" id="UP001589692">
    <property type="component" value="Unassembled WGS sequence"/>
</dbReference>
<gene>
    <name evidence="1" type="ORF">ACFFP0_13990</name>
</gene>
<keyword evidence="2" id="KW-1185">Reference proteome</keyword>
<organism evidence="1 2">
    <name type="scientific">Rhizobium puerariae</name>
    <dbReference type="NCBI Taxonomy" id="1585791"/>
    <lineage>
        <taxon>Bacteria</taxon>
        <taxon>Pseudomonadati</taxon>
        <taxon>Pseudomonadota</taxon>
        <taxon>Alphaproteobacteria</taxon>
        <taxon>Hyphomicrobiales</taxon>
        <taxon>Rhizobiaceae</taxon>
        <taxon>Rhizobium/Agrobacterium group</taxon>
        <taxon>Rhizobium</taxon>
    </lineage>
</organism>
<sequence>MSGASIPYHLRPHKAVDRRLFLDLLNRIERWSPLKDFVYASMGAYPLEDHKLVHRLLGVTRLIAFDMDDEVVLRQNFNRPVETCRCMTKKSTDLISDFDNILSECGFADANGAIIWLDYTNPRQLGHQIREFESLLNKLAPGDIVRVTVNAHANDFSDPQAPGAKPPLASEKMQTQFNNLKSRIGEFLPSSASPNDMTPEGLARTISLSFAGAALKALPVSGKNEFCPLSIIRYADGEQMLSITGIIIAREKRQQLLENIDLASWPFSSNGWEDIHRLVVPALTLRERLFFERGIVSKTHQEMISEVGFKSAAGVAVEEFLDSYKKYYRFYPTLMAAEI</sequence>
<accession>A0ABV6AH69</accession>
<protein>
    <submittedName>
        <fullName evidence="1">O-methyltransferase</fullName>
    </submittedName>
</protein>
<comment type="caution">
    <text evidence="1">The sequence shown here is derived from an EMBL/GenBank/DDBJ whole genome shotgun (WGS) entry which is preliminary data.</text>
</comment>
<proteinExistence type="predicted"/>
<dbReference type="RefSeq" id="WP_377261671.1">
    <property type="nucleotide sequence ID" value="NZ_JBHMAA010000015.1"/>
</dbReference>
<evidence type="ECO:0000313" key="2">
    <source>
        <dbReference type="Proteomes" id="UP001589692"/>
    </source>
</evidence>